<reference evidence="4 5" key="1">
    <citation type="submission" date="2016-07" db="EMBL/GenBank/DDBJ databases">
        <title>Draft genome sequence of Methyloligella halotolerans C2T (VKM B-2706T=CCUG 61687T=DSM 25045T), a halotolerant polyhydroxybutyrate accumulating methylotroph.</title>
        <authorList>
            <person name="Vasilenko O.V."/>
            <person name="Doronina N.V."/>
            <person name="Poroshina M.N."/>
            <person name="Tarlachkov S.V."/>
            <person name="Trotsenko Y.A."/>
        </authorList>
    </citation>
    <scope>NUCLEOTIDE SEQUENCE [LARGE SCALE GENOMIC DNA]</scope>
    <source>
        <strain evidence="4 5">VKM B-2706</strain>
    </source>
</reference>
<feature type="region of interest" description="Disordered" evidence="2">
    <location>
        <begin position="115"/>
        <end position="146"/>
    </location>
</feature>
<dbReference type="GO" id="GO:0009279">
    <property type="term" value="C:cell outer membrane"/>
    <property type="evidence" value="ECO:0007669"/>
    <property type="project" value="TreeGrafter"/>
</dbReference>
<dbReference type="GO" id="GO:0030288">
    <property type="term" value="C:outer membrane-bounded periplasmic space"/>
    <property type="evidence" value="ECO:0007669"/>
    <property type="project" value="TreeGrafter"/>
</dbReference>
<accession>A0A1E2S005</accession>
<dbReference type="GO" id="GO:0015920">
    <property type="term" value="P:lipopolysaccharide transport"/>
    <property type="evidence" value="ECO:0007669"/>
    <property type="project" value="TreeGrafter"/>
</dbReference>
<feature type="region of interest" description="Disordered" evidence="2">
    <location>
        <begin position="290"/>
        <end position="321"/>
    </location>
</feature>
<sequence>MTAKRSLNAAPPLRRAIAVVGALAAFMTIFTAASAFPAFAQTIKGGAVGAKPGAFKGLSKNSNEPIDITSERLTVYDAKKVAVFTGKVRAVQGDTTLRTTELHVFYKGSANPLGTAPDADRVADAEGQTAPSPEGGEGGGDAAQNPASQLTKIEAKGNVVIVNGENQSSRGDHLLYDVETQLVTMTGNVLITSDKDQTTKGDTAVYDMTKETVTVRGDVLLSKGKEQSAHSDWAIYDVPGELVTVGGNVVLTQGQNVLKGNKLVVDLASGQSRFENTGDASANNRIRALFMPNEGGKGKSSKGDSGEDEDGGPMQLIPRSN</sequence>
<dbReference type="InterPro" id="IPR052037">
    <property type="entry name" value="LPS_export_LptA"/>
</dbReference>
<dbReference type="Proteomes" id="UP000095087">
    <property type="component" value="Unassembled WGS sequence"/>
</dbReference>
<dbReference type="PANTHER" id="PTHR36504">
    <property type="entry name" value="LIPOPOLYSACCHARIDE EXPORT SYSTEM PROTEIN LPTA"/>
    <property type="match status" value="1"/>
</dbReference>
<dbReference type="RefSeq" id="WP_069094370.1">
    <property type="nucleotide sequence ID" value="NZ_MASI01000002.1"/>
</dbReference>
<evidence type="ECO:0000313" key="5">
    <source>
        <dbReference type="Proteomes" id="UP000095087"/>
    </source>
</evidence>
<dbReference type="STRING" id="1177755.A7A08_00966"/>
<evidence type="ECO:0000259" key="3">
    <source>
        <dbReference type="Pfam" id="PF03968"/>
    </source>
</evidence>
<proteinExistence type="predicted"/>
<protein>
    <submittedName>
        <fullName evidence="4">Lipopolysaccharide transport periplasmic protein LptA</fullName>
    </submittedName>
</protein>
<dbReference type="AlphaFoldDB" id="A0A1E2S005"/>
<dbReference type="Pfam" id="PF03968">
    <property type="entry name" value="LptD_N"/>
    <property type="match status" value="2"/>
</dbReference>
<organism evidence="4 5">
    <name type="scientific">Methyloligella halotolerans</name>
    <dbReference type="NCBI Taxonomy" id="1177755"/>
    <lineage>
        <taxon>Bacteria</taxon>
        <taxon>Pseudomonadati</taxon>
        <taxon>Pseudomonadota</taxon>
        <taxon>Alphaproteobacteria</taxon>
        <taxon>Hyphomicrobiales</taxon>
        <taxon>Hyphomicrobiaceae</taxon>
        <taxon>Methyloligella</taxon>
    </lineage>
</organism>
<feature type="domain" description="Organic solvent tolerance-like N-terminal" evidence="3">
    <location>
        <begin position="68"/>
        <end position="211"/>
    </location>
</feature>
<dbReference type="EMBL" id="MASI01000002">
    <property type="protein sequence ID" value="ODA67801.1"/>
    <property type="molecule type" value="Genomic_DNA"/>
</dbReference>
<dbReference type="Gene3D" id="2.60.450.10">
    <property type="entry name" value="Lipopolysaccharide (LPS) transport protein A like domain"/>
    <property type="match status" value="2"/>
</dbReference>
<dbReference type="GO" id="GO:0017089">
    <property type="term" value="F:glycolipid transfer activity"/>
    <property type="evidence" value="ECO:0007669"/>
    <property type="project" value="TreeGrafter"/>
</dbReference>
<gene>
    <name evidence="4" type="ORF">A7A08_00966</name>
</gene>
<keyword evidence="1" id="KW-0732">Signal</keyword>
<dbReference type="PANTHER" id="PTHR36504:SF1">
    <property type="entry name" value="LIPOPOLYSACCHARIDE EXPORT SYSTEM PROTEIN LPTA"/>
    <property type="match status" value="1"/>
</dbReference>
<name>A0A1E2S005_9HYPH</name>
<keyword evidence="5" id="KW-1185">Reference proteome</keyword>
<evidence type="ECO:0000313" key="4">
    <source>
        <dbReference type="EMBL" id="ODA67801.1"/>
    </source>
</evidence>
<evidence type="ECO:0000256" key="2">
    <source>
        <dbReference type="SAM" id="MobiDB-lite"/>
    </source>
</evidence>
<evidence type="ECO:0000256" key="1">
    <source>
        <dbReference type="ARBA" id="ARBA00022729"/>
    </source>
</evidence>
<dbReference type="InterPro" id="IPR005653">
    <property type="entry name" value="OstA-like_N"/>
</dbReference>
<dbReference type="OrthoDB" id="9811926at2"/>
<comment type="caution">
    <text evidence="4">The sequence shown here is derived from an EMBL/GenBank/DDBJ whole genome shotgun (WGS) entry which is preliminary data.</text>
</comment>
<feature type="domain" description="Organic solvent tolerance-like N-terminal" evidence="3">
    <location>
        <begin position="223"/>
        <end position="270"/>
    </location>
</feature>